<organism evidence="4 5">
    <name type="scientific">Triparma retinervis</name>
    <dbReference type="NCBI Taxonomy" id="2557542"/>
    <lineage>
        <taxon>Eukaryota</taxon>
        <taxon>Sar</taxon>
        <taxon>Stramenopiles</taxon>
        <taxon>Ochrophyta</taxon>
        <taxon>Bolidophyceae</taxon>
        <taxon>Parmales</taxon>
        <taxon>Triparmaceae</taxon>
        <taxon>Triparma</taxon>
    </lineage>
</organism>
<dbReference type="SUPFAM" id="SSF49562">
    <property type="entry name" value="C2 domain (Calcium/lipid-binding domain, CaLB)"/>
    <property type="match status" value="1"/>
</dbReference>
<feature type="compositionally biased region" description="Polar residues" evidence="2">
    <location>
        <begin position="176"/>
        <end position="201"/>
    </location>
</feature>
<evidence type="ECO:0000313" key="5">
    <source>
        <dbReference type="Proteomes" id="UP001165082"/>
    </source>
</evidence>
<feature type="region of interest" description="Disordered" evidence="2">
    <location>
        <begin position="513"/>
        <end position="567"/>
    </location>
</feature>
<reference evidence="4" key="1">
    <citation type="submission" date="2022-07" db="EMBL/GenBank/DDBJ databases">
        <title>Genome analysis of Parmales, a sister group of diatoms, reveals the evolutionary specialization of diatoms from phago-mixotrophs to photoautotrophs.</title>
        <authorList>
            <person name="Ban H."/>
            <person name="Sato S."/>
            <person name="Yoshikawa S."/>
            <person name="Kazumasa Y."/>
            <person name="Nakamura Y."/>
            <person name="Ichinomiya M."/>
            <person name="Saitoh K."/>
            <person name="Sato N."/>
            <person name="Blanc-Mathieu R."/>
            <person name="Endo H."/>
            <person name="Kuwata A."/>
            <person name="Ogata H."/>
        </authorList>
    </citation>
    <scope>NUCLEOTIDE SEQUENCE</scope>
</reference>
<protein>
    <recommendedName>
        <fullName evidence="3">C2 domain-containing protein</fullName>
    </recommendedName>
</protein>
<feature type="coiled-coil region" evidence="1">
    <location>
        <begin position="586"/>
        <end position="620"/>
    </location>
</feature>
<proteinExistence type="predicted"/>
<dbReference type="CDD" id="cd00030">
    <property type="entry name" value="C2"/>
    <property type="match status" value="1"/>
</dbReference>
<evidence type="ECO:0000256" key="1">
    <source>
        <dbReference type="SAM" id="Coils"/>
    </source>
</evidence>
<dbReference type="Gene3D" id="2.30.30.140">
    <property type="match status" value="1"/>
</dbReference>
<evidence type="ECO:0000313" key="4">
    <source>
        <dbReference type="EMBL" id="GMH48087.1"/>
    </source>
</evidence>
<dbReference type="SMART" id="SM00239">
    <property type="entry name" value="C2"/>
    <property type="match status" value="1"/>
</dbReference>
<evidence type="ECO:0000259" key="3">
    <source>
        <dbReference type="PROSITE" id="PS50004"/>
    </source>
</evidence>
<dbReference type="Proteomes" id="UP001165082">
    <property type="component" value="Unassembled WGS sequence"/>
</dbReference>
<feature type="region of interest" description="Disordered" evidence="2">
    <location>
        <begin position="102"/>
        <end position="122"/>
    </location>
</feature>
<dbReference type="PROSITE" id="PS50004">
    <property type="entry name" value="C2"/>
    <property type="match status" value="1"/>
</dbReference>
<dbReference type="AlphaFoldDB" id="A0A9W6Z4M2"/>
<accession>A0A9W6Z4M2</accession>
<feature type="domain" description="C2" evidence="3">
    <location>
        <begin position="248"/>
        <end position="389"/>
    </location>
</feature>
<dbReference type="OrthoDB" id="200660at2759"/>
<dbReference type="Gene3D" id="2.60.40.150">
    <property type="entry name" value="C2 domain"/>
    <property type="match status" value="1"/>
</dbReference>
<feature type="region of interest" description="Disordered" evidence="2">
    <location>
        <begin position="167"/>
        <end position="207"/>
    </location>
</feature>
<comment type="caution">
    <text evidence="4">The sequence shown here is derived from an EMBL/GenBank/DDBJ whole genome shotgun (WGS) entry which is preliminary data.</text>
</comment>
<feature type="compositionally biased region" description="Acidic residues" evidence="2">
    <location>
        <begin position="69"/>
        <end position="79"/>
    </location>
</feature>
<keyword evidence="1" id="KW-0175">Coiled coil</keyword>
<name>A0A9W6Z4M2_9STRA</name>
<keyword evidence="5" id="KW-1185">Reference proteome</keyword>
<feature type="region of interest" description="Disordered" evidence="2">
    <location>
        <begin position="58"/>
        <end position="82"/>
    </location>
</feature>
<feature type="compositionally biased region" description="Basic and acidic residues" evidence="2">
    <location>
        <begin position="513"/>
        <end position="551"/>
    </location>
</feature>
<feature type="coiled-coil region" evidence="1">
    <location>
        <begin position="687"/>
        <end position="744"/>
    </location>
</feature>
<dbReference type="Pfam" id="PF00168">
    <property type="entry name" value="C2"/>
    <property type="match status" value="1"/>
</dbReference>
<dbReference type="EMBL" id="BRXZ01000592">
    <property type="protein sequence ID" value="GMH48087.1"/>
    <property type="molecule type" value="Genomic_DNA"/>
</dbReference>
<feature type="compositionally biased region" description="Basic and acidic residues" evidence="2">
    <location>
        <begin position="447"/>
        <end position="465"/>
    </location>
</feature>
<gene>
    <name evidence="4" type="ORF">TrRE_jg8588</name>
</gene>
<dbReference type="InterPro" id="IPR000008">
    <property type="entry name" value="C2_dom"/>
</dbReference>
<dbReference type="CDD" id="cd20404">
    <property type="entry name" value="Tudor_Agenet_AtEML-like"/>
    <property type="match status" value="1"/>
</dbReference>
<dbReference type="InterPro" id="IPR035892">
    <property type="entry name" value="C2_domain_sf"/>
</dbReference>
<feature type="region of interest" description="Disordered" evidence="2">
    <location>
        <begin position="447"/>
        <end position="492"/>
    </location>
</feature>
<evidence type="ECO:0000256" key="2">
    <source>
        <dbReference type="SAM" id="MobiDB-lite"/>
    </source>
</evidence>
<sequence length="853" mass="95933">MFAAGQRIEVFWPSDDAWYSGILTEVHEGGAKVVYDDGDVEDLTTEVLLDEEACRLYAGGEGSEGKEGEEGEEGEEEDLREGYEASANEDLTEADDLYDEEFELSTSHPHPDAALNPSASSEHLTRQLQKVLDSINIKDFQQEQEDQEEWLQAFLKNQDEVGWDNVDFYEGAEGSPTHSSPAHTGSPARTSPARFNTSSPQHPMEAPLSSAPLVALRPHSPPSPLHAANQMIQNFAEAAHEAAKKVKPQAKSSIRTPLSTSVRNAGAEGVALMQGSVLSAKALPGDPVLVCNPFVKVLYSSTQASNSLFACKTSIHVTDVQQDTRDPVWDKGKFSMEIVPTEGWEVEDLSGDVIFAVYDMDVGGKQSFVGQVVVPLRSLMKTEDEDEFEGEEDMGLGVPNSVDKWLPLQSRNNKPVGFGVELHVKLKLYLPANARRKVEMDKMAKMRRTRMQESKAKKVARDKAKSKAARKKPKNESEYKQQKQKYSYTPNNVKVRMFKDRLIRMENERLQKRIDDLRPAGKEDKDRPFDVKQQEEKKKRREERGAKENTKGNKGTTTFNDENATSAAKNVLPEADSESAKRYLDHVQLANQCQREARELAKLREECSGIKTQVMKLEQQRRTESRAVMTLLKFVQSNPQKTAPKQLKNVTIPSADLDNLEVTPEAGDLKKAYDKLQHRRSCAADKIKDSRSRIAVATKAIAEVEEQLEIAKQRYEDPEADQQLAAAHREVSRLRTDVETLKYEAQLGYSFQKNAEGDIIMMNDEVKMLKGKEERKRAKIKKCTFDRDAAREEYKAWLSLDSARDIKHAAKVFTNALKMIEKHGNLRRRGMFSEQIDKARNRAESNLSVIASS</sequence>